<name>A0A806K1D6_9BACT</name>
<dbReference type="PRINTS" id="PR00413">
    <property type="entry name" value="HADHALOGNASE"/>
</dbReference>
<dbReference type="Gene3D" id="3.40.50.1000">
    <property type="entry name" value="HAD superfamily/HAD-like"/>
    <property type="match status" value="1"/>
</dbReference>
<dbReference type="SFLD" id="SFLDG01129">
    <property type="entry name" value="C1.5:_HAD__Beta-PGM__Phosphata"/>
    <property type="match status" value="1"/>
</dbReference>
<dbReference type="InterPro" id="IPR006439">
    <property type="entry name" value="HAD-SF_hydro_IA"/>
</dbReference>
<dbReference type="InterPro" id="IPR050155">
    <property type="entry name" value="HAD-like_hydrolase_sf"/>
</dbReference>
<organism evidence="1">
    <name type="scientific">uncultured bacterium contig00014</name>
    <dbReference type="NCBI Taxonomy" id="1181505"/>
    <lineage>
        <taxon>Bacteria</taxon>
        <taxon>environmental samples</taxon>
    </lineage>
</organism>
<proteinExistence type="predicted"/>
<accession>A0A806K1D6</accession>
<dbReference type="GO" id="GO:0005829">
    <property type="term" value="C:cytosol"/>
    <property type="evidence" value="ECO:0007669"/>
    <property type="project" value="TreeGrafter"/>
</dbReference>
<dbReference type="Pfam" id="PF13419">
    <property type="entry name" value="HAD_2"/>
    <property type="match status" value="1"/>
</dbReference>
<dbReference type="AlphaFoldDB" id="A0A806K1D6"/>
<dbReference type="InterPro" id="IPR023198">
    <property type="entry name" value="PGP-like_dom2"/>
</dbReference>
<dbReference type="GO" id="GO:0008967">
    <property type="term" value="F:phosphoglycolate phosphatase activity"/>
    <property type="evidence" value="ECO:0007669"/>
    <property type="project" value="UniProtKB-EC"/>
</dbReference>
<sequence>MKFFIIFFNNMKLKHKCVIFDLDGTLVDTLADIAAAMNQALKSSGFSELRPEEYRDKVGWGIKRLAFLALPEEARLEETAARLSKDAAAYYADNPLVSSRPYPGILELVSGLRQKKIKTAVLTNKPDPVAQKVIAGLFPPGSFDIVRGEISGRPRKPDPACVWELLVELDLTPSEIIFAGDSEIDMEIAVSSGCFPLGVSWGYRSREIITEAGARKIIEKPEELLDFF</sequence>
<dbReference type="EMBL" id="JQ844230">
    <property type="protein sequence ID" value="AGS53353.1"/>
    <property type="molecule type" value="Genomic_DNA"/>
</dbReference>
<keyword evidence="1" id="KW-0378">Hydrolase</keyword>
<protein>
    <submittedName>
        <fullName evidence="1">Phosphoglycolate phosphatase</fullName>
        <ecNumber evidence="1">3.1.3.18</ecNumber>
    </submittedName>
</protein>
<dbReference type="InterPro" id="IPR023214">
    <property type="entry name" value="HAD_sf"/>
</dbReference>
<dbReference type="EC" id="3.1.3.18" evidence="1"/>
<dbReference type="SUPFAM" id="SSF56784">
    <property type="entry name" value="HAD-like"/>
    <property type="match status" value="1"/>
</dbReference>
<dbReference type="Gene3D" id="1.10.150.240">
    <property type="entry name" value="Putative phosphatase, domain 2"/>
    <property type="match status" value="1"/>
</dbReference>
<reference evidence="1" key="1">
    <citation type="submission" date="2012-03" db="EMBL/GenBank/DDBJ databases">
        <title>Functional metagenomics reveals considerable lignocellulase gene clusters in the gut microbiome of a wood-feeding higher termite.</title>
        <authorList>
            <person name="Liu N."/>
        </authorList>
    </citation>
    <scope>NUCLEOTIDE SEQUENCE</scope>
</reference>
<dbReference type="InterPro" id="IPR041492">
    <property type="entry name" value="HAD_2"/>
</dbReference>
<dbReference type="InterPro" id="IPR036412">
    <property type="entry name" value="HAD-like_sf"/>
</dbReference>
<dbReference type="GO" id="GO:0006281">
    <property type="term" value="P:DNA repair"/>
    <property type="evidence" value="ECO:0007669"/>
    <property type="project" value="TreeGrafter"/>
</dbReference>
<dbReference type="PANTHER" id="PTHR43434">
    <property type="entry name" value="PHOSPHOGLYCOLATE PHOSPHATASE"/>
    <property type="match status" value="1"/>
</dbReference>
<evidence type="ECO:0000313" key="1">
    <source>
        <dbReference type="EMBL" id="AGS53353.1"/>
    </source>
</evidence>
<dbReference type="PANTHER" id="PTHR43434:SF1">
    <property type="entry name" value="PHOSPHOGLYCOLATE PHOSPHATASE"/>
    <property type="match status" value="1"/>
</dbReference>
<dbReference type="SFLD" id="SFLDS00003">
    <property type="entry name" value="Haloacid_Dehalogenase"/>
    <property type="match status" value="1"/>
</dbReference>